<dbReference type="RefSeq" id="WP_264431648.1">
    <property type="nucleotide sequence ID" value="NZ_CP080628.1"/>
</dbReference>
<keyword evidence="2" id="KW-0614">Plasmid</keyword>
<feature type="region of interest" description="Disordered" evidence="1">
    <location>
        <begin position="1"/>
        <end position="38"/>
    </location>
</feature>
<dbReference type="InterPro" id="IPR013321">
    <property type="entry name" value="Arc_rbn_hlx_hlx"/>
</dbReference>
<geneLocation type="plasmid" evidence="2 3">
    <name>unnamed</name>
</geneLocation>
<feature type="compositionally biased region" description="Low complexity" evidence="1">
    <location>
        <begin position="7"/>
        <end position="25"/>
    </location>
</feature>
<gene>
    <name evidence="2" type="ORF">K1Y77_17180</name>
</gene>
<accession>A0ABY6JVG6</accession>
<organism evidence="2 3">
    <name type="scientific">Halomonas qaidamensis</name>
    <dbReference type="NCBI Taxonomy" id="2866211"/>
    <lineage>
        <taxon>Bacteria</taxon>
        <taxon>Pseudomonadati</taxon>
        <taxon>Pseudomonadota</taxon>
        <taxon>Gammaproteobacteria</taxon>
        <taxon>Oceanospirillales</taxon>
        <taxon>Halomonadaceae</taxon>
        <taxon>Halomonas</taxon>
    </lineage>
</organism>
<evidence type="ECO:0000313" key="3">
    <source>
        <dbReference type="Proteomes" id="UP001163082"/>
    </source>
</evidence>
<reference evidence="2" key="1">
    <citation type="journal article" date="2022" name="Antonie Van Leeuwenhoek">
        <title>Whole genome sequencing of the halophilic Halomonas qaidamensis XH36, a novel species strain with high ectoine production.</title>
        <authorList>
            <person name="Zhang T."/>
            <person name="Cui T."/>
            <person name="Cao Y."/>
            <person name="Li Y."/>
            <person name="Li F."/>
            <person name="Zhu D."/>
            <person name="Xing J."/>
        </authorList>
    </citation>
    <scope>NUCLEOTIDE SEQUENCE</scope>
    <source>
        <strain evidence="2">XH36</strain>
    </source>
</reference>
<dbReference type="Gene3D" id="1.10.1220.10">
    <property type="entry name" value="Met repressor-like"/>
    <property type="match status" value="1"/>
</dbReference>
<sequence>MAKPTLKPSSKGAPPAATTPSPVVGNNTAKPESGEKVPLNFRVDPEMRREFKAFAVEHDMQMVDVLKEAWAAYKREKGKG</sequence>
<keyword evidence="3" id="KW-1185">Reference proteome</keyword>
<evidence type="ECO:0000313" key="2">
    <source>
        <dbReference type="EMBL" id="UYV20952.1"/>
    </source>
</evidence>
<evidence type="ECO:0000256" key="1">
    <source>
        <dbReference type="SAM" id="MobiDB-lite"/>
    </source>
</evidence>
<dbReference type="SUPFAM" id="SSF47598">
    <property type="entry name" value="Ribbon-helix-helix"/>
    <property type="match status" value="1"/>
</dbReference>
<protein>
    <submittedName>
        <fullName evidence="2">Uncharacterized protein</fullName>
    </submittedName>
</protein>
<dbReference type="InterPro" id="IPR010985">
    <property type="entry name" value="Ribbon_hlx_hlx"/>
</dbReference>
<dbReference type="Proteomes" id="UP001163082">
    <property type="component" value="Plasmid unnamed"/>
</dbReference>
<dbReference type="EMBL" id="CP080628">
    <property type="protein sequence ID" value="UYV20952.1"/>
    <property type="molecule type" value="Genomic_DNA"/>
</dbReference>
<name>A0ABY6JVG6_9GAMM</name>
<proteinExistence type="predicted"/>